<dbReference type="OrthoDB" id="10044855at2759"/>
<keyword evidence="1" id="KW-0472">Membrane</keyword>
<dbReference type="GeneID" id="113206673"/>
<feature type="transmembrane region" description="Helical" evidence="1">
    <location>
        <begin position="200"/>
        <end position="220"/>
    </location>
</feature>
<dbReference type="RefSeq" id="XP_026278656.2">
    <property type="nucleotide sequence ID" value="XM_026422871.2"/>
</dbReference>
<sequence>MVSKDVPPRRPPRLRRPRLPSLASLRGVRTSVRLSMQRGSPGRDFFDNIVRWGERRDAEAGRGQRRGAGRRDAAVARRESAFRWPDVELRRGGGGDGGGGCGGGLLRGCLSACCCCGCCCCCLNLQYLRTLPGALRLAQLALSWMCNWLVGRYALRVSGTLGSAMPAFFLASAGGALGCSLLLAVALLSAKSVSLLRASLFEIAFHATAVGLYASQASYLHVATSLYLEPYKNDLETYTYPAIVTSYWLGYFLAALHSLDTVYSLKHYGRFRC</sequence>
<feature type="transmembrane region" description="Helical" evidence="1">
    <location>
        <begin position="167"/>
        <end position="188"/>
    </location>
</feature>
<feature type="transmembrane region" description="Helical" evidence="1">
    <location>
        <begin position="240"/>
        <end position="263"/>
    </location>
</feature>
<protein>
    <submittedName>
        <fullName evidence="3">Protein singles bar</fullName>
    </submittedName>
</protein>
<dbReference type="AlphaFoldDB" id="A0A6J1SJB6"/>
<gene>
    <name evidence="3" type="primary">LOC113206673</name>
</gene>
<evidence type="ECO:0000313" key="2">
    <source>
        <dbReference type="Proteomes" id="UP000504606"/>
    </source>
</evidence>
<proteinExistence type="predicted"/>
<name>A0A6J1SJB6_FRAOC</name>
<accession>A0A6J1SJB6</accession>
<organism evidence="2 3">
    <name type="scientific">Frankliniella occidentalis</name>
    <name type="common">Western flower thrips</name>
    <name type="synonym">Euthrips occidentalis</name>
    <dbReference type="NCBI Taxonomy" id="133901"/>
    <lineage>
        <taxon>Eukaryota</taxon>
        <taxon>Metazoa</taxon>
        <taxon>Ecdysozoa</taxon>
        <taxon>Arthropoda</taxon>
        <taxon>Hexapoda</taxon>
        <taxon>Insecta</taxon>
        <taxon>Pterygota</taxon>
        <taxon>Neoptera</taxon>
        <taxon>Paraneoptera</taxon>
        <taxon>Thysanoptera</taxon>
        <taxon>Terebrantia</taxon>
        <taxon>Thripoidea</taxon>
        <taxon>Thripidae</taxon>
        <taxon>Frankliniella</taxon>
    </lineage>
</organism>
<dbReference type="KEGG" id="foc:113206673"/>
<keyword evidence="1" id="KW-1133">Transmembrane helix</keyword>
<reference evidence="3" key="1">
    <citation type="submission" date="2025-08" db="UniProtKB">
        <authorList>
            <consortium name="RefSeq"/>
        </authorList>
    </citation>
    <scope>IDENTIFICATION</scope>
    <source>
        <tissue evidence="3">Whole organism</tissue>
    </source>
</reference>
<evidence type="ECO:0000256" key="1">
    <source>
        <dbReference type="SAM" id="Phobius"/>
    </source>
</evidence>
<keyword evidence="2" id="KW-1185">Reference proteome</keyword>
<dbReference type="CTD" id="32644"/>
<keyword evidence="1" id="KW-0812">Transmembrane</keyword>
<dbReference type="Proteomes" id="UP000504606">
    <property type="component" value="Unplaced"/>
</dbReference>
<evidence type="ECO:0000313" key="3">
    <source>
        <dbReference type="RefSeq" id="XP_026278656.2"/>
    </source>
</evidence>